<dbReference type="AlphaFoldDB" id="A0A532V471"/>
<protein>
    <recommendedName>
        <fullName evidence="3">Secretion system C-terminal sorting domain-containing protein</fullName>
    </recommendedName>
</protein>
<dbReference type="PANTHER" id="PTHR42754:SF1">
    <property type="entry name" value="LIPOPROTEIN"/>
    <property type="match status" value="1"/>
</dbReference>
<dbReference type="EMBL" id="NJBO01000012">
    <property type="protein sequence ID" value="TKJ41948.1"/>
    <property type="molecule type" value="Genomic_DNA"/>
</dbReference>
<evidence type="ECO:0000313" key="2">
    <source>
        <dbReference type="Proteomes" id="UP000317778"/>
    </source>
</evidence>
<sequence>MKKFHVITAILLVFLTTAYAGWEKNLGEEGAFSNNSARETLEGEYIVSSTPQSLIKTDKDGAILWAKNYDFFAGSVEQTTDSGYILTGSKINALCLFKTNSAGDTQWSRTYRVRQAESCGRCVKQTSDGGYIAVGEAQELDSIQGASKSVYLVRTKANGDTLWTRTYGGAVTDANYREGLSVIECPSGGYIVSGIKGNWEAFYHNLDLWLFKAGNDGKIVWDKEYKASESNDYDEAGNCVCMTDDGGYILTGYKTNPDSTAEKLIWLLKTDSLGDTLWTRSLGTGVGNSLCQTSDGGYIITGEPYSLIKTNASGDTLWTHKYGGEGNSVRETSDSGYIISATISGSDNKPYLWLIKTDSMGIVSGIEEPAPVTPVTQPDWQIVTTIGPHITLRALEGLVPLNLAVFDASGRKVDEIHLAGQTLTWGEGYRPGVYFIRIEGDASATTHKVILIH</sequence>
<dbReference type="SUPFAM" id="SSF50998">
    <property type="entry name" value="Quinoprotein alcohol dehydrogenase-like"/>
    <property type="match status" value="1"/>
</dbReference>
<organism evidence="1 2">
    <name type="scientific">candidate division TA06 bacterium B3_TA06</name>
    <dbReference type="NCBI Taxonomy" id="2012487"/>
    <lineage>
        <taxon>Bacteria</taxon>
        <taxon>Bacteria division TA06</taxon>
    </lineage>
</organism>
<dbReference type="PANTHER" id="PTHR42754">
    <property type="entry name" value="ENDOGLUCANASE"/>
    <property type="match status" value="1"/>
</dbReference>
<name>A0A532V471_UNCT6</name>
<reference evidence="1 2" key="1">
    <citation type="submission" date="2017-06" db="EMBL/GenBank/DDBJ databases">
        <title>Novel microbial phyla capable of carbon fixation and sulfur reduction in deep-sea sediments.</title>
        <authorList>
            <person name="Huang J."/>
            <person name="Baker B."/>
            <person name="Wang Y."/>
        </authorList>
    </citation>
    <scope>NUCLEOTIDE SEQUENCE [LARGE SCALE GENOMIC DNA]</scope>
    <source>
        <strain evidence="1">B3_TA06</strain>
    </source>
</reference>
<proteinExistence type="predicted"/>
<comment type="caution">
    <text evidence="1">The sequence shown here is derived from an EMBL/GenBank/DDBJ whole genome shotgun (WGS) entry which is preliminary data.</text>
</comment>
<dbReference type="Proteomes" id="UP000317778">
    <property type="component" value="Unassembled WGS sequence"/>
</dbReference>
<accession>A0A532V471</accession>
<gene>
    <name evidence="1" type="ORF">CEE36_07790</name>
</gene>
<evidence type="ECO:0000313" key="1">
    <source>
        <dbReference type="EMBL" id="TKJ41948.1"/>
    </source>
</evidence>
<dbReference type="InterPro" id="IPR011047">
    <property type="entry name" value="Quinoprotein_ADH-like_sf"/>
</dbReference>
<evidence type="ECO:0008006" key="3">
    <source>
        <dbReference type="Google" id="ProtNLM"/>
    </source>
</evidence>